<sequence>MQMKTTLVRQVALTSILACVAINAHADVDTTFYGSLRLGVDYVDAGRDLDAVNGRDFLSRVGAKAETEITDTVKGIAVIEYGMVGSDGINFEQNDRPGFRQLYVGLDTSMGLFTFGSQTLLFHKYVRSGYFSDANDTLRQGAIRDDDLLQWVLSKDNFQIAASAQFEGQDGDSVDQYQIAGQYALAALKLQGAWVADTQGEQQGNLYGLRGWVDVTEQITLSAFYHLAEADFDLYSGNASGNLVVQNEEGSKIGGVTKCNGEKRYTAGLYGRWSSGANKVHARYGINDCELSGDVQSYKVEYVRNLNKNMQMWTAYELLDSERSRRPVTGDDMSAWQVGVRYDF</sequence>
<feature type="domain" description="Porin" evidence="12">
    <location>
        <begin position="15"/>
        <end position="320"/>
    </location>
</feature>
<evidence type="ECO:0000256" key="7">
    <source>
        <dbReference type="ARBA" id="ARBA00023065"/>
    </source>
</evidence>
<evidence type="ECO:0000313" key="13">
    <source>
        <dbReference type="EMBL" id="GAA4899006.1"/>
    </source>
</evidence>
<evidence type="ECO:0000256" key="2">
    <source>
        <dbReference type="ARBA" id="ARBA00011233"/>
    </source>
</evidence>
<gene>
    <name evidence="13" type="ORF">GCM10023333_35650</name>
</gene>
<evidence type="ECO:0000313" key="14">
    <source>
        <dbReference type="Proteomes" id="UP001499988"/>
    </source>
</evidence>
<comment type="caution">
    <text evidence="13">The sequence shown here is derived from an EMBL/GenBank/DDBJ whole genome shotgun (WGS) entry which is preliminary data.</text>
</comment>
<evidence type="ECO:0000259" key="12">
    <source>
        <dbReference type="Pfam" id="PF13609"/>
    </source>
</evidence>
<keyword evidence="9" id="KW-0472">Membrane</keyword>
<evidence type="ECO:0000256" key="9">
    <source>
        <dbReference type="ARBA" id="ARBA00023136"/>
    </source>
</evidence>
<keyword evidence="3" id="KW-0813">Transport</keyword>
<dbReference type="Pfam" id="PF13609">
    <property type="entry name" value="Porin_4"/>
    <property type="match status" value="1"/>
</dbReference>
<keyword evidence="7" id="KW-0406">Ion transport</keyword>
<evidence type="ECO:0000256" key="5">
    <source>
        <dbReference type="ARBA" id="ARBA00022692"/>
    </source>
</evidence>
<evidence type="ECO:0000256" key="11">
    <source>
        <dbReference type="SAM" id="SignalP"/>
    </source>
</evidence>
<proteinExistence type="predicted"/>
<evidence type="ECO:0000256" key="3">
    <source>
        <dbReference type="ARBA" id="ARBA00022448"/>
    </source>
</evidence>
<dbReference type="SUPFAM" id="SSF56935">
    <property type="entry name" value="Porins"/>
    <property type="match status" value="1"/>
</dbReference>
<protein>
    <recommendedName>
        <fullName evidence="12">Porin domain-containing protein</fullName>
    </recommendedName>
</protein>
<dbReference type="EMBL" id="BAABJZ010000101">
    <property type="protein sequence ID" value="GAA4899006.1"/>
    <property type="molecule type" value="Genomic_DNA"/>
</dbReference>
<organism evidence="13 14">
    <name type="scientific">Ferrimonas pelagia</name>
    <dbReference type="NCBI Taxonomy" id="1177826"/>
    <lineage>
        <taxon>Bacteria</taxon>
        <taxon>Pseudomonadati</taxon>
        <taxon>Pseudomonadota</taxon>
        <taxon>Gammaproteobacteria</taxon>
        <taxon>Alteromonadales</taxon>
        <taxon>Ferrimonadaceae</taxon>
        <taxon>Ferrimonas</taxon>
    </lineage>
</organism>
<evidence type="ECO:0000256" key="4">
    <source>
        <dbReference type="ARBA" id="ARBA00022452"/>
    </source>
</evidence>
<dbReference type="InterPro" id="IPR023614">
    <property type="entry name" value="Porin_dom_sf"/>
</dbReference>
<keyword evidence="5" id="KW-0812">Transmembrane</keyword>
<accession>A0ABP9FLM1</accession>
<dbReference type="Gene3D" id="2.40.160.10">
    <property type="entry name" value="Porin"/>
    <property type="match status" value="1"/>
</dbReference>
<reference evidence="14" key="1">
    <citation type="journal article" date="2019" name="Int. J. Syst. Evol. Microbiol.">
        <title>The Global Catalogue of Microorganisms (GCM) 10K type strain sequencing project: providing services to taxonomists for standard genome sequencing and annotation.</title>
        <authorList>
            <consortium name="The Broad Institute Genomics Platform"/>
            <consortium name="The Broad Institute Genome Sequencing Center for Infectious Disease"/>
            <person name="Wu L."/>
            <person name="Ma J."/>
        </authorList>
    </citation>
    <scope>NUCLEOTIDE SEQUENCE [LARGE SCALE GENOMIC DNA]</scope>
    <source>
        <strain evidence="14">JCM 18401</strain>
    </source>
</reference>
<keyword evidence="6 11" id="KW-0732">Signal</keyword>
<feature type="signal peptide" evidence="11">
    <location>
        <begin position="1"/>
        <end position="26"/>
    </location>
</feature>
<keyword evidence="8" id="KW-0626">Porin</keyword>
<dbReference type="PANTHER" id="PTHR34501:SF9">
    <property type="entry name" value="MAJOR OUTER MEMBRANE PROTEIN P.IA"/>
    <property type="match status" value="1"/>
</dbReference>
<evidence type="ECO:0000256" key="8">
    <source>
        <dbReference type="ARBA" id="ARBA00023114"/>
    </source>
</evidence>
<name>A0ABP9FLM1_9GAMM</name>
<comment type="subunit">
    <text evidence="2">Homotrimer.</text>
</comment>
<evidence type="ECO:0000256" key="10">
    <source>
        <dbReference type="ARBA" id="ARBA00023237"/>
    </source>
</evidence>
<comment type="subcellular location">
    <subcellularLocation>
        <location evidence="1">Cell outer membrane</location>
        <topology evidence="1">Multi-pass membrane protein</topology>
    </subcellularLocation>
</comment>
<evidence type="ECO:0000256" key="6">
    <source>
        <dbReference type="ARBA" id="ARBA00022729"/>
    </source>
</evidence>
<dbReference type="InterPro" id="IPR033900">
    <property type="entry name" value="Gram_neg_porin_domain"/>
</dbReference>
<feature type="chain" id="PRO_5045238523" description="Porin domain-containing protein" evidence="11">
    <location>
        <begin position="27"/>
        <end position="344"/>
    </location>
</feature>
<keyword evidence="10" id="KW-0998">Cell outer membrane</keyword>
<evidence type="ECO:0000256" key="1">
    <source>
        <dbReference type="ARBA" id="ARBA00004571"/>
    </source>
</evidence>
<keyword evidence="4" id="KW-1134">Transmembrane beta strand</keyword>
<dbReference type="Proteomes" id="UP001499988">
    <property type="component" value="Unassembled WGS sequence"/>
</dbReference>
<dbReference type="InterPro" id="IPR050298">
    <property type="entry name" value="Gram-neg_bact_OMP"/>
</dbReference>
<keyword evidence="14" id="KW-1185">Reference proteome</keyword>
<dbReference type="PANTHER" id="PTHR34501">
    <property type="entry name" value="PROTEIN YDDL-RELATED"/>
    <property type="match status" value="1"/>
</dbReference>